<dbReference type="InterPro" id="IPR024344">
    <property type="entry name" value="MDMPI_metal-binding"/>
</dbReference>
<dbReference type="EMBL" id="CP029194">
    <property type="protein sequence ID" value="QES18311.1"/>
    <property type="molecule type" value="Genomic_DNA"/>
</dbReference>
<feature type="domain" description="Mycothiol-dependent maleylpyruvate isomerase metal-binding" evidence="1">
    <location>
        <begin position="12"/>
        <end position="132"/>
    </location>
</feature>
<organism evidence="2 3">
    <name type="scientific">Streptomyces venezuelae</name>
    <dbReference type="NCBI Taxonomy" id="54571"/>
    <lineage>
        <taxon>Bacteria</taxon>
        <taxon>Bacillati</taxon>
        <taxon>Actinomycetota</taxon>
        <taxon>Actinomycetes</taxon>
        <taxon>Kitasatosporales</taxon>
        <taxon>Streptomycetaceae</taxon>
        <taxon>Streptomyces</taxon>
    </lineage>
</organism>
<protein>
    <recommendedName>
        <fullName evidence="1">Mycothiol-dependent maleylpyruvate isomerase metal-binding domain-containing protein</fullName>
    </recommendedName>
</protein>
<dbReference type="SUPFAM" id="SSF109854">
    <property type="entry name" value="DinB/YfiT-like putative metalloenzymes"/>
    <property type="match status" value="1"/>
</dbReference>
<gene>
    <name evidence="2" type="ORF">DEJ46_03730</name>
</gene>
<dbReference type="InterPro" id="IPR034660">
    <property type="entry name" value="DinB/YfiT-like"/>
</dbReference>
<dbReference type="Pfam" id="PF11716">
    <property type="entry name" value="MDMPI_N"/>
    <property type="match status" value="1"/>
</dbReference>
<dbReference type="GO" id="GO:0046872">
    <property type="term" value="F:metal ion binding"/>
    <property type="evidence" value="ECO:0007669"/>
    <property type="project" value="InterPro"/>
</dbReference>
<proteinExistence type="predicted"/>
<dbReference type="AlphaFoldDB" id="A0A5P2AN59"/>
<accession>A0A5P2AN59</accession>
<evidence type="ECO:0000313" key="2">
    <source>
        <dbReference type="EMBL" id="QES18311.1"/>
    </source>
</evidence>
<evidence type="ECO:0000259" key="1">
    <source>
        <dbReference type="Pfam" id="PF11716"/>
    </source>
</evidence>
<reference evidence="2 3" key="1">
    <citation type="submission" date="2018-05" db="EMBL/GenBank/DDBJ databases">
        <title>Streptomyces venezuelae.</title>
        <authorList>
            <person name="Kim W."/>
            <person name="Lee N."/>
            <person name="Cho B.-K."/>
        </authorList>
    </citation>
    <scope>NUCLEOTIDE SEQUENCE [LARGE SCALE GENOMIC DNA]</scope>
    <source>
        <strain evidence="2 3">ATCC 15068</strain>
    </source>
</reference>
<name>A0A5P2AN59_STRVZ</name>
<sequence>MSISWPDRVVTAATDCTDILQKAADQDWSVKARDSDWSCREVLDHTALGLIGYSALLIAQPSDRFTGMLAGFNGQSPIPVCLEGVRICATILASAVREADPQVRAFHPWGTSDGPGFAAMGVLEIVVHTYDVTEAMGLDWLPSDDLCAPVVERLFPNAPTGHAPAETLLWCTGRIDLPGLPRRRDWGGWDGTVR</sequence>
<dbReference type="OrthoDB" id="4453346at2"/>
<dbReference type="RefSeq" id="WP_150264137.1">
    <property type="nucleotide sequence ID" value="NZ_CP029194.1"/>
</dbReference>
<dbReference type="Proteomes" id="UP000324106">
    <property type="component" value="Chromosome"/>
</dbReference>
<evidence type="ECO:0000313" key="3">
    <source>
        <dbReference type="Proteomes" id="UP000324106"/>
    </source>
</evidence>